<evidence type="ECO:0000256" key="3">
    <source>
        <dbReference type="ARBA" id="ARBA00022741"/>
    </source>
</evidence>
<feature type="binding site" evidence="6">
    <location>
        <position position="72"/>
    </location>
    <ligand>
        <name>ATP</name>
        <dbReference type="ChEBI" id="CHEBI:30616"/>
    </ligand>
</feature>
<dbReference type="PROSITE" id="PS50011">
    <property type="entry name" value="PROTEIN_KINASE_DOM"/>
    <property type="match status" value="1"/>
</dbReference>
<dbReference type="GO" id="GO:0005524">
    <property type="term" value="F:ATP binding"/>
    <property type="evidence" value="ECO:0007669"/>
    <property type="project" value="UniProtKB-UniRule"/>
</dbReference>
<keyword evidence="3 6" id="KW-0547">Nucleotide-binding</keyword>
<feature type="compositionally biased region" description="Polar residues" evidence="7">
    <location>
        <begin position="479"/>
        <end position="488"/>
    </location>
</feature>
<sequence length="508" mass="58039">MIAVSPTAKDMNKQRSHMSIRQIPHTRLVDDGSLELRYEILNKLGKGSFGTVYRVQNKVTDVFYAVKTIPKKLGNKSKSFSLDNEVKLLTEVNHPNLIRLHEVLESPQNLYLIIELCEGGELGGYVKSNGSLPEQTVKQIMTKLINALHYLHKIDVVHRDLKLENILLKTIPLSKTDEFDIRITDFGLSSKKSVTSTDSLFNDYCGTPLYMAPEILENKNYSALCDVWAMGIIMFYLICGRHPYVAHDERRLLEIIRATTLRFDTERFRNLSSQGVDFLQGMLVYDTVHRRTMGELIVHPWLTGRSDKEPNKDIITMMREFHAEDNHRQKSTEIDLTTLINATAEHPKLLHEYENEPDVQRKVLNRQVSITPDSNLVPDQVELRMNQNSTRSNLIDSCRNRIIHNTQSVNMIRLRTGAVRVGRSRSQVDRSVSTKLPVQPRTDLNGSNVIHTSQMNDRRTSTSTSSTITALMMINNQYSKGSRTSSPFSHRKHASKLSVYDKCPNTHV</sequence>
<accession>A0A814GXC4</accession>
<feature type="region of interest" description="Disordered" evidence="7">
    <location>
        <begin position="428"/>
        <end position="464"/>
    </location>
</feature>
<dbReference type="SMART" id="SM00220">
    <property type="entry name" value="S_TKc"/>
    <property type="match status" value="1"/>
</dbReference>
<dbReference type="InterPro" id="IPR011009">
    <property type="entry name" value="Kinase-like_dom_sf"/>
</dbReference>
<dbReference type="GO" id="GO:0004674">
    <property type="term" value="F:protein serine/threonine kinase activity"/>
    <property type="evidence" value="ECO:0007669"/>
    <property type="project" value="UniProtKB-KW"/>
</dbReference>
<dbReference type="FunFam" id="3.30.200.20:FF:000315">
    <property type="entry name" value="Calcium-dependent protein kinase 3"/>
    <property type="match status" value="1"/>
</dbReference>
<keyword evidence="2" id="KW-0808">Transferase</keyword>
<dbReference type="Gene3D" id="1.10.510.10">
    <property type="entry name" value="Transferase(Phosphotransferase) domain 1"/>
    <property type="match status" value="1"/>
</dbReference>
<keyword evidence="10" id="KW-1185">Reference proteome</keyword>
<protein>
    <recommendedName>
        <fullName evidence="8">Protein kinase domain-containing protein</fullName>
    </recommendedName>
</protein>
<dbReference type="InterPro" id="IPR008271">
    <property type="entry name" value="Ser/Thr_kinase_AS"/>
</dbReference>
<dbReference type="InterPro" id="IPR000719">
    <property type="entry name" value="Prot_kinase_dom"/>
</dbReference>
<evidence type="ECO:0000256" key="1">
    <source>
        <dbReference type="ARBA" id="ARBA00022527"/>
    </source>
</evidence>
<dbReference type="AlphaFoldDB" id="A0A814GXC4"/>
<comment type="caution">
    <text evidence="9">The sequence shown here is derived from an EMBL/GenBank/DDBJ whole genome shotgun (WGS) entry which is preliminary data.</text>
</comment>
<dbReference type="CDD" id="cd05117">
    <property type="entry name" value="STKc_CAMK"/>
    <property type="match status" value="1"/>
</dbReference>
<dbReference type="EMBL" id="CAJNOR010000768">
    <property type="protein sequence ID" value="CAF1002656.1"/>
    <property type="molecule type" value="Genomic_DNA"/>
</dbReference>
<evidence type="ECO:0000256" key="5">
    <source>
        <dbReference type="ARBA" id="ARBA00022840"/>
    </source>
</evidence>
<evidence type="ECO:0000313" key="10">
    <source>
        <dbReference type="Proteomes" id="UP000663828"/>
    </source>
</evidence>
<name>A0A814GXC4_ADIRI</name>
<dbReference type="PANTHER" id="PTHR24347">
    <property type="entry name" value="SERINE/THREONINE-PROTEIN KINASE"/>
    <property type="match status" value="1"/>
</dbReference>
<proteinExistence type="predicted"/>
<dbReference type="Proteomes" id="UP000663828">
    <property type="component" value="Unassembled WGS sequence"/>
</dbReference>
<evidence type="ECO:0000313" key="9">
    <source>
        <dbReference type="EMBL" id="CAF1002656.1"/>
    </source>
</evidence>
<dbReference type="Pfam" id="PF00069">
    <property type="entry name" value="Pkinase"/>
    <property type="match status" value="1"/>
</dbReference>
<feature type="region of interest" description="Disordered" evidence="7">
    <location>
        <begin position="479"/>
        <end position="508"/>
    </location>
</feature>
<dbReference type="PROSITE" id="PS00107">
    <property type="entry name" value="PROTEIN_KINASE_ATP"/>
    <property type="match status" value="1"/>
</dbReference>
<organism evidence="9 10">
    <name type="scientific">Adineta ricciae</name>
    <name type="common">Rotifer</name>
    <dbReference type="NCBI Taxonomy" id="249248"/>
    <lineage>
        <taxon>Eukaryota</taxon>
        <taxon>Metazoa</taxon>
        <taxon>Spiralia</taxon>
        <taxon>Gnathifera</taxon>
        <taxon>Rotifera</taxon>
        <taxon>Eurotatoria</taxon>
        <taxon>Bdelloidea</taxon>
        <taxon>Adinetida</taxon>
        <taxon>Adinetidae</taxon>
        <taxon>Adineta</taxon>
    </lineage>
</organism>
<dbReference type="FunFam" id="1.10.510.10:FF:000571">
    <property type="entry name" value="Maternal embryonic leucine zipper kinase"/>
    <property type="match status" value="1"/>
</dbReference>
<dbReference type="PROSITE" id="PS00108">
    <property type="entry name" value="PROTEIN_KINASE_ST"/>
    <property type="match status" value="1"/>
</dbReference>
<evidence type="ECO:0000259" key="8">
    <source>
        <dbReference type="PROSITE" id="PS50011"/>
    </source>
</evidence>
<keyword evidence="5 6" id="KW-0067">ATP-binding</keyword>
<evidence type="ECO:0000256" key="2">
    <source>
        <dbReference type="ARBA" id="ARBA00022679"/>
    </source>
</evidence>
<feature type="compositionally biased region" description="Polar residues" evidence="7">
    <location>
        <begin position="429"/>
        <end position="455"/>
    </location>
</feature>
<keyword evidence="4" id="KW-0418">Kinase</keyword>
<gene>
    <name evidence="9" type="ORF">XAT740_LOCUS13290</name>
</gene>
<evidence type="ECO:0000256" key="7">
    <source>
        <dbReference type="SAM" id="MobiDB-lite"/>
    </source>
</evidence>
<evidence type="ECO:0000256" key="4">
    <source>
        <dbReference type="ARBA" id="ARBA00022777"/>
    </source>
</evidence>
<feature type="domain" description="Protein kinase" evidence="8">
    <location>
        <begin position="38"/>
        <end position="302"/>
    </location>
</feature>
<dbReference type="InterPro" id="IPR017441">
    <property type="entry name" value="Protein_kinase_ATP_BS"/>
</dbReference>
<feature type="region of interest" description="Disordered" evidence="7">
    <location>
        <begin position="1"/>
        <end position="20"/>
    </location>
</feature>
<reference evidence="9" key="1">
    <citation type="submission" date="2021-02" db="EMBL/GenBank/DDBJ databases">
        <authorList>
            <person name="Nowell W R."/>
        </authorList>
    </citation>
    <scope>NUCLEOTIDE SEQUENCE</scope>
</reference>
<evidence type="ECO:0000256" key="6">
    <source>
        <dbReference type="PROSITE-ProRule" id="PRU10141"/>
    </source>
</evidence>
<dbReference type="SUPFAM" id="SSF56112">
    <property type="entry name" value="Protein kinase-like (PK-like)"/>
    <property type="match status" value="1"/>
</dbReference>
<keyword evidence="1" id="KW-0723">Serine/threonine-protein kinase</keyword>